<comment type="subcellular location">
    <subcellularLocation>
        <location evidence="2">Cell membrane</location>
        <topology evidence="2">Single-pass membrane protein</topology>
    </subcellularLocation>
</comment>
<organism evidence="15 16">
    <name type="scientific">Henriciella barbarensis</name>
    <dbReference type="NCBI Taxonomy" id="86342"/>
    <lineage>
        <taxon>Bacteria</taxon>
        <taxon>Pseudomonadati</taxon>
        <taxon>Pseudomonadota</taxon>
        <taxon>Alphaproteobacteria</taxon>
        <taxon>Hyphomonadales</taxon>
        <taxon>Hyphomonadaceae</taxon>
        <taxon>Henriciella</taxon>
    </lineage>
</organism>
<dbReference type="PANTHER" id="PTHR33909:SF1">
    <property type="entry name" value="SEC TRANSLOCON ACCESSORY COMPLEX SUBUNIT YAJC"/>
    <property type="match status" value="1"/>
</dbReference>
<dbReference type="RefSeq" id="WP_119378028.1">
    <property type="nucleotide sequence ID" value="NZ_QWGB01000003.1"/>
</dbReference>
<dbReference type="EMBL" id="QWGB01000003">
    <property type="protein sequence ID" value="RIJ26175.1"/>
    <property type="molecule type" value="Genomic_DNA"/>
</dbReference>
<evidence type="ECO:0000256" key="2">
    <source>
        <dbReference type="ARBA" id="ARBA00004162"/>
    </source>
</evidence>
<feature type="signal peptide" evidence="14">
    <location>
        <begin position="1"/>
        <end position="21"/>
    </location>
</feature>
<comment type="function">
    <text evidence="1">The SecYEG-SecDF-YajC-YidC holo-translocon (HTL) protein secretase/insertase is a supercomplex required for protein secretion, insertion of proteins into membranes, and assembly of membrane protein complexes. While the SecYEG complex is essential for assembly of a number of proteins and complexes, the SecDF-YajC-YidC subcomplex facilitates these functions.</text>
</comment>
<evidence type="ECO:0000256" key="9">
    <source>
        <dbReference type="ARBA" id="ARBA00022927"/>
    </source>
</evidence>
<dbReference type="NCBIfam" id="TIGR00739">
    <property type="entry name" value="yajC"/>
    <property type="match status" value="1"/>
</dbReference>
<keyword evidence="16" id="KW-1185">Reference proteome</keyword>
<accession>A0A399R810</accession>
<evidence type="ECO:0000256" key="13">
    <source>
        <dbReference type="SAM" id="Phobius"/>
    </source>
</evidence>
<evidence type="ECO:0000256" key="4">
    <source>
        <dbReference type="ARBA" id="ARBA00011718"/>
    </source>
</evidence>
<evidence type="ECO:0000256" key="14">
    <source>
        <dbReference type="SAM" id="SignalP"/>
    </source>
</evidence>
<dbReference type="SMART" id="SM01323">
    <property type="entry name" value="YajC"/>
    <property type="match status" value="1"/>
</dbReference>
<evidence type="ECO:0000256" key="7">
    <source>
        <dbReference type="ARBA" id="ARBA00022475"/>
    </source>
</evidence>
<sequence length="127" mass="13496">MNSRLVLAALTAASLAPLASAQEAGGATGGIIGQLIFFVPLILIFYFLLIRPANQRQKKHRQMIEAVVRGDTVITSGGLIGKVVKVTEQELSVELADGVRVRVVRSMIADVRSKNDPAPAANDTKSS</sequence>
<evidence type="ECO:0000256" key="12">
    <source>
        <dbReference type="ARBA" id="ARBA00023136"/>
    </source>
</evidence>
<evidence type="ECO:0000256" key="8">
    <source>
        <dbReference type="ARBA" id="ARBA00022692"/>
    </source>
</evidence>
<name>A0A399R810_9PROT</name>
<evidence type="ECO:0000256" key="5">
    <source>
        <dbReference type="ARBA" id="ARBA00014962"/>
    </source>
</evidence>
<comment type="subunit">
    <text evidence="4">Part of the SecDF-YidC-YajC translocase complex. The SecDF-YidC-YajC translocase forms a supercomplex with SecYEG, called the holo-translocon (HTL).</text>
</comment>
<comment type="similarity">
    <text evidence="3">Belongs to the YajC family.</text>
</comment>
<evidence type="ECO:0000256" key="10">
    <source>
        <dbReference type="ARBA" id="ARBA00022989"/>
    </source>
</evidence>
<dbReference type="Pfam" id="PF02699">
    <property type="entry name" value="YajC"/>
    <property type="match status" value="1"/>
</dbReference>
<comment type="caution">
    <text evidence="15">The sequence shown here is derived from an EMBL/GenBank/DDBJ whole genome shotgun (WGS) entry which is preliminary data.</text>
</comment>
<keyword evidence="9" id="KW-0653">Protein transport</keyword>
<dbReference type="PANTHER" id="PTHR33909">
    <property type="entry name" value="SEC TRANSLOCON ACCESSORY COMPLEX SUBUNIT YAJC"/>
    <property type="match status" value="1"/>
</dbReference>
<keyword evidence="7" id="KW-1003">Cell membrane</keyword>
<dbReference type="OrthoDB" id="9811406at2"/>
<keyword evidence="12 13" id="KW-0472">Membrane</keyword>
<evidence type="ECO:0000313" key="15">
    <source>
        <dbReference type="EMBL" id="RIJ26175.1"/>
    </source>
</evidence>
<evidence type="ECO:0000256" key="6">
    <source>
        <dbReference type="ARBA" id="ARBA00022448"/>
    </source>
</evidence>
<keyword evidence="6" id="KW-0813">Transport</keyword>
<keyword evidence="11" id="KW-0811">Translocation</keyword>
<keyword evidence="8 13" id="KW-0812">Transmembrane</keyword>
<keyword evidence="14" id="KW-0732">Signal</keyword>
<proteinExistence type="inferred from homology"/>
<dbReference type="PRINTS" id="PR01853">
    <property type="entry name" value="YAJCTRNLCASE"/>
</dbReference>
<dbReference type="InterPro" id="IPR003849">
    <property type="entry name" value="Preprotein_translocase_YajC"/>
</dbReference>
<dbReference type="Proteomes" id="UP000265431">
    <property type="component" value="Unassembled WGS sequence"/>
</dbReference>
<dbReference type="GO" id="GO:0005886">
    <property type="term" value="C:plasma membrane"/>
    <property type="evidence" value="ECO:0007669"/>
    <property type="project" value="UniProtKB-SubCell"/>
</dbReference>
<protein>
    <recommendedName>
        <fullName evidence="5">Sec translocon accessory complex subunit YajC</fullName>
    </recommendedName>
</protein>
<reference evidence="15 16" key="1">
    <citation type="submission" date="2018-08" db="EMBL/GenBank/DDBJ databases">
        <title>Henriciella mobilis sp. nov., isolated from seawater.</title>
        <authorList>
            <person name="Cheng H."/>
            <person name="Wu Y.-H."/>
            <person name="Xu X.-W."/>
            <person name="Guo L.-L."/>
        </authorList>
    </citation>
    <scope>NUCLEOTIDE SEQUENCE [LARGE SCALE GENOMIC DNA]</scope>
    <source>
        <strain evidence="15 16">CCUG66934</strain>
    </source>
</reference>
<keyword evidence="10 13" id="KW-1133">Transmembrane helix</keyword>
<evidence type="ECO:0000256" key="11">
    <source>
        <dbReference type="ARBA" id="ARBA00023010"/>
    </source>
</evidence>
<dbReference type="AlphaFoldDB" id="A0A399R810"/>
<feature type="chain" id="PRO_5017459173" description="Sec translocon accessory complex subunit YajC" evidence="14">
    <location>
        <begin position="22"/>
        <end position="127"/>
    </location>
</feature>
<gene>
    <name evidence="15" type="primary">yajC</name>
    <name evidence="15" type="ORF">D1224_00725</name>
</gene>
<dbReference type="GO" id="GO:0015031">
    <property type="term" value="P:protein transport"/>
    <property type="evidence" value="ECO:0007669"/>
    <property type="project" value="UniProtKB-KW"/>
</dbReference>
<evidence type="ECO:0000313" key="16">
    <source>
        <dbReference type="Proteomes" id="UP000265431"/>
    </source>
</evidence>
<evidence type="ECO:0000256" key="1">
    <source>
        <dbReference type="ARBA" id="ARBA00002061"/>
    </source>
</evidence>
<evidence type="ECO:0000256" key="3">
    <source>
        <dbReference type="ARBA" id="ARBA00006742"/>
    </source>
</evidence>
<feature type="transmembrane region" description="Helical" evidence="13">
    <location>
        <begin position="31"/>
        <end position="50"/>
    </location>
</feature>